<reference evidence="2" key="1">
    <citation type="submission" date="2006-10" db="EMBL/GenBank/DDBJ databases">
        <authorList>
            <person name="Amadeo P."/>
            <person name="Zhao Q."/>
            <person name="Wortman J."/>
            <person name="Fraser-Liggett C."/>
            <person name="Carlton J."/>
        </authorList>
    </citation>
    <scope>NUCLEOTIDE SEQUENCE</scope>
    <source>
        <strain evidence="2">G3</strain>
    </source>
</reference>
<dbReference type="OrthoDB" id="9994905at2759"/>
<dbReference type="SUPFAM" id="SSF48350">
    <property type="entry name" value="GTPase activation domain, GAP"/>
    <property type="match status" value="1"/>
</dbReference>
<dbReference type="InParanoid" id="A2DQS3"/>
<evidence type="ECO:0000313" key="2">
    <source>
        <dbReference type="EMBL" id="EAY17190.1"/>
    </source>
</evidence>
<dbReference type="VEuPathDB" id="TrichDB:TVAG_291420"/>
<dbReference type="GO" id="GO:0005737">
    <property type="term" value="C:cytoplasm"/>
    <property type="evidence" value="ECO:0000318"/>
    <property type="project" value="GO_Central"/>
</dbReference>
<dbReference type="Proteomes" id="UP000001542">
    <property type="component" value="Unassembled WGS sequence"/>
</dbReference>
<organism evidence="2 3">
    <name type="scientific">Trichomonas vaginalis (strain ATCC PRA-98 / G3)</name>
    <dbReference type="NCBI Taxonomy" id="412133"/>
    <lineage>
        <taxon>Eukaryota</taxon>
        <taxon>Metamonada</taxon>
        <taxon>Parabasalia</taxon>
        <taxon>Trichomonadida</taxon>
        <taxon>Trichomonadidae</taxon>
        <taxon>Trichomonas</taxon>
    </lineage>
</organism>
<dbReference type="AlphaFoldDB" id="A2DQS3"/>
<dbReference type="VEuPathDB" id="TrichDB:TVAGG3_0937240"/>
<dbReference type="STRING" id="5722.A2DQS3"/>
<dbReference type="SMR" id="A2DQS3"/>
<accession>A2DQS3</accession>
<evidence type="ECO:0000313" key="3">
    <source>
        <dbReference type="Proteomes" id="UP000001542"/>
    </source>
</evidence>
<dbReference type="GO" id="GO:0007264">
    <property type="term" value="P:small GTPase-mediated signal transduction"/>
    <property type="evidence" value="ECO:0000318"/>
    <property type="project" value="GO_Central"/>
</dbReference>
<dbReference type="InterPro" id="IPR008936">
    <property type="entry name" value="Rho_GTPase_activation_prot"/>
</dbReference>
<name>A2DQS3_TRIV3</name>
<proteinExistence type="predicted"/>
<dbReference type="PANTHER" id="PTHR45808">
    <property type="entry name" value="RHO GTPASE-ACTIVATING PROTEIN 68F"/>
    <property type="match status" value="1"/>
</dbReference>
<dbReference type="Gene3D" id="1.10.555.10">
    <property type="entry name" value="Rho GTPase activation protein"/>
    <property type="match status" value="1"/>
</dbReference>
<dbReference type="CDD" id="cd00159">
    <property type="entry name" value="RhoGAP"/>
    <property type="match status" value="1"/>
</dbReference>
<dbReference type="EMBL" id="DS113233">
    <property type="protein sequence ID" value="EAY17190.1"/>
    <property type="molecule type" value="Genomic_DNA"/>
</dbReference>
<dbReference type="GO" id="GO:0005096">
    <property type="term" value="F:GTPase activator activity"/>
    <property type="evidence" value="ECO:0000318"/>
    <property type="project" value="GO_Central"/>
</dbReference>
<sequence>MGVFGTPLLVLVQKQSRAIPPFLEKCFKFLLVKTNLTQDVFRIPGNEREIERLVHIIEASGDVAFNSNTSPHTVAAILMKFLSELPEHVLEDKNASKWSTSLANKGDKEPYTLIRHQVKKLPKANLVFLSRIMAFFKLFAKHEAITGLSLNDIAEILAPNLIADPNDPNYVISTDIVVQMMKNYKKIFHEIYSISKKKFISSNDFEKQFFNEIYSEFFTQTIKVVSNNQETFTTKKMCRNVELTPPNWERLLGNLLSRERRAHAQTNAPNFTLK</sequence>
<dbReference type="RefSeq" id="XP_001329413.1">
    <property type="nucleotide sequence ID" value="XM_001329378.1"/>
</dbReference>
<dbReference type="KEGG" id="tva:4775211"/>
<keyword evidence="3" id="KW-1185">Reference proteome</keyword>
<evidence type="ECO:0000259" key="1">
    <source>
        <dbReference type="PROSITE" id="PS50238"/>
    </source>
</evidence>
<dbReference type="PROSITE" id="PS50238">
    <property type="entry name" value="RHOGAP"/>
    <property type="match status" value="1"/>
</dbReference>
<dbReference type="PANTHER" id="PTHR45808:SF2">
    <property type="entry name" value="RHO GTPASE-ACTIVATING PROTEIN 68F"/>
    <property type="match status" value="1"/>
</dbReference>
<dbReference type="Pfam" id="PF00620">
    <property type="entry name" value="RhoGAP"/>
    <property type="match status" value="1"/>
</dbReference>
<dbReference type="eggNOG" id="KOG4270">
    <property type="taxonomic scope" value="Eukaryota"/>
</dbReference>
<protein>
    <submittedName>
        <fullName evidence="2">RhoGAP domain containing protein</fullName>
    </submittedName>
</protein>
<gene>
    <name evidence="2" type="ORF">TVAG_291420</name>
</gene>
<dbReference type="InterPro" id="IPR000198">
    <property type="entry name" value="RhoGAP_dom"/>
</dbReference>
<feature type="domain" description="Rho-GAP" evidence="1">
    <location>
        <begin position="6"/>
        <end position="188"/>
    </location>
</feature>
<dbReference type="SMART" id="SM00324">
    <property type="entry name" value="RhoGAP"/>
    <property type="match status" value="1"/>
</dbReference>
<reference evidence="2" key="2">
    <citation type="journal article" date="2007" name="Science">
        <title>Draft genome sequence of the sexually transmitted pathogen Trichomonas vaginalis.</title>
        <authorList>
            <person name="Carlton J.M."/>
            <person name="Hirt R.P."/>
            <person name="Silva J.C."/>
            <person name="Delcher A.L."/>
            <person name="Schatz M."/>
            <person name="Zhao Q."/>
            <person name="Wortman J.R."/>
            <person name="Bidwell S.L."/>
            <person name="Alsmark U.C.M."/>
            <person name="Besteiro S."/>
            <person name="Sicheritz-Ponten T."/>
            <person name="Noel C.J."/>
            <person name="Dacks J.B."/>
            <person name="Foster P.G."/>
            <person name="Simillion C."/>
            <person name="Van de Peer Y."/>
            <person name="Miranda-Saavedra D."/>
            <person name="Barton G.J."/>
            <person name="Westrop G.D."/>
            <person name="Mueller S."/>
            <person name="Dessi D."/>
            <person name="Fiori P.L."/>
            <person name="Ren Q."/>
            <person name="Paulsen I."/>
            <person name="Zhang H."/>
            <person name="Bastida-Corcuera F.D."/>
            <person name="Simoes-Barbosa A."/>
            <person name="Brown M.T."/>
            <person name="Hayes R.D."/>
            <person name="Mukherjee M."/>
            <person name="Okumura C.Y."/>
            <person name="Schneider R."/>
            <person name="Smith A.J."/>
            <person name="Vanacova S."/>
            <person name="Villalvazo M."/>
            <person name="Haas B.J."/>
            <person name="Pertea M."/>
            <person name="Feldblyum T.V."/>
            <person name="Utterback T.R."/>
            <person name="Shu C.L."/>
            <person name="Osoegawa K."/>
            <person name="de Jong P.J."/>
            <person name="Hrdy I."/>
            <person name="Horvathova L."/>
            <person name="Zubacova Z."/>
            <person name="Dolezal P."/>
            <person name="Malik S.B."/>
            <person name="Logsdon J.M. Jr."/>
            <person name="Henze K."/>
            <person name="Gupta A."/>
            <person name="Wang C.C."/>
            <person name="Dunne R.L."/>
            <person name="Upcroft J.A."/>
            <person name="Upcroft P."/>
            <person name="White O."/>
            <person name="Salzberg S.L."/>
            <person name="Tang P."/>
            <person name="Chiu C.-H."/>
            <person name="Lee Y.-S."/>
            <person name="Embley T.M."/>
            <person name="Coombs G.H."/>
            <person name="Mottram J.C."/>
            <person name="Tachezy J."/>
            <person name="Fraser-Liggett C.M."/>
            <person name="Johnson P.J."/>
        </authorList>
    </citation>
    <scope>NUCLEOTIDE SEQUENCE [LARGE SCALE GENOMIC DNA]</scope>
    <source>
        <strain evidence="2">G3</strain>
    </source>
</reference>